<dbReference type="Proteomes" id="UP000177912">
    <property type="component" value="Unassembled WGS sequence"/>
</dbReference>
<protein>
    <recommendedName>
        <fullName evidence="1">YgjP-like metallopeptidase domain-containing protein</fullName>
    </recommendedName>
</protein>
<sequence length="141" mass="16851">MIKSQTINYTIKKSSRARRMRLAVYRDGSVVLTAPIGLETSVIEDFVSSKKQWLYKKISFYKSVKSQTIRVFSKEDYFKHRNEARVLAEERVGYFNTIYGFDFNGINIKNQKTRWGSCSRKKNLNFNYKFFFYRRYRGITS</sequence>
<feature type="domain" description="YgjP-like metallopeptidase" evidence="1">
    <location>
        <begin position="81"/>
        <end position="131"/>
    </location>
</feature>
<dbReference type="Gene3D" id="3.30.2010.10">
    <property type="entry name" value="Metalloproteases ('zincins'), catalytic domain"/>
    <property type="match status" value="1"/>
</dbReference>
<dbReference type="CDD" id="cd07344">
    <property type="entry name" value="M48_yhfN_like"/>
    <property type="match status" value="1"/>
</dbReference>
<dbReference type="EMBL" id="MFEI01000034">
    <property type="protein sequence ID" value="OGE80383.1"/>
    <property type="molecule type" value="Genomic_DNA"/>
</dbReference>
<accession>A0A1F5NRZ1</accession>
<name>A0A1F5NRZ1_9BACT</name>
<organism evidence="2 3">
    <name type="scientific">Candidatus Doudnabacteria bacterium RIFCSPHIGHO2_01_FULL_43_23</name>
    <dbReference type="NCBI Taxonomy" id="1817822"/>
    <lineage>
        <taxon>Bacteria</taxon>
        <taxon>Candidatus Doudnaibacteriota</taxon>
    </lineage>
</organism>
<comment type="caution">
    <text evidence="2">The sequence shown here is derived from an EMBL/GenBank/DDBJ whole genome shotgun (WGS) entry which is preliminary data.</text>
</comment>
<evidence type="ECO:0000259" key="1">
    <source>
        <dbReference type="Pfam" id="PF01863"/>
    </source>
</evidence>
<dbReference type="InterPro" id="IPR002725">
    <property type="entry name" value="YgjP-like_metallopeptidase"/>
</dbReference>
<reference evidence="2 3" key="1">
    <citation type="journal article" date="2016" name="Nat. Commun.">
        <title>Thousands of microbial genomes shed light on interconnected biogeochemical processes in an aquifer system.</title>
        <authorList>
            <person name="Anantharaman K."/>
            <person name="Brown C.T."/>
            <person name="Hug L.A."/>
            <person name="Sharon I."/>
            <person name="Castelle C.J."/>
            <person name="Probst A.J."/>
            <person name="Thomas B.C."/>
            <person name="Singh A."/>
            <person name="Wilkins M.J."/>
            <person name="Karaoz U."/>
            <person name="Brodie E.L."/>
            <person name="Williams K.H."/>
            <person name="Hubbard S.S."/>
            <person name="Banfield J.F."/>
        </authorList>
    </citation>
    <scope>NUCLEOTIDE SEQUENCE [LARGE SCALE GENOMIC DNA]</scope>
</reference>
<dbReference type="PANTHER" id="PTHR30399">
    <property type="entry name" value="UNCHARACTERIZED PROTEIN YGJP"/>
    <property type="match status" value="1"/>
</dbReference>
<dbReference type="PANTHER" id="PTHR30399:SF1">
    <property type="entry name" value="UTP PYROPHOSPHATASE"/>
    <property type="match status" value="1"/>
</dbReference>
<dbReference type="Pfam" id="PF01863">
    <property type="entry name" value="YgjP-like"/>
    <property type="match status" value="2"/>
</dbReference>
<feature type="domain" description="YgjP-like metallopeptidase" evidence="1">
    <location>
        <begin position="18"/>
        <end position="78"/>
    </location>
</feature>
<evidence type="ECO:0000313" key="2">
    <source>
        <dbReference type="EMBL" id="OGE80383.1"/>
    </source>
</evidence>
<proteinExistence type="predicted"/>
<dbReference type="InterPro" id="IPR053136">
    <property type="entry name" value="UTP_pyrophosphatase-like"/>
</dbReference>
<gene>
    <name evidence="2" type="ORF">A2826_02920</name>
</gene>
<evidence type="ECO:0000313" key="3">
    <source>
        <dbReference type="Proteomes" id="UP000177912"/>
    </source>
</evidence>
<dbReference type="AlphaFoldDB" id="A0A1F5NRZ1"/>